<dbReference type="PANTHER" id="PTHR34408:SF1">
    <property type="entry name" value="GLYCOSYL HYDROLASE FAMILY 19 DOMAIN-CONTAINING PROTEIN HI_1415"/>
    <property type="match status" value="1"/>
</dbReference>
<name>A0ABV6EGD8_9GAMM</name>
<organism evidence="2 3">
    <name type="scientific">Serratia aquatilis</name>
    <dbReference type="NCBI Taxonomy" id="1737515"/>
    <lineage>
        <taxon>Bacteria</taxon>
        <taxon>Pseudomonadati</taxon>
        <taxon>Pseudomonadota</taxon>
        <taxon>Gammaproteobacteria</taxon>
        <taxon>Enterobacterales</taxon>
        <taxon>Yersiniaceae</taxon>
        <taxon>Serratia</taxon>
    </lineage>
</organism>
<dbReference type="InterPro" id="IPR052354">
    <property type="entry name" value="Cell_Wall_Dynamics_Protein"/>
</dbReference>
<protein>
    <submittedName>
        <fullName evidence="2">Glycoside hydrolase family 19 protein</fullName>
    </submittedName>
</protein>
<dbReference type="Pfam" id="PF00182">
    <property type="entry name" value="Glyco_hydro_19"/>
    <property type="match status" value="1"/>
</dbReference>
<dbReference type="Proteomes" id="UP001589792">
    <property type="component" value="Unassembled WGS sequence"/>
</dbReference>
<keyword evidence="3" id="KW-1185">Reference proteome</keyword>
<accession>A0ABV6EGD8</accession>
<evidence type="ECO:0000313" key="3">
    <source>
        <dbReference type="Proteomes" id="UP001589792"/>
    </source>
</evidence>
<sequence>MTQDQFQRAAGISAGLATRWFPHVEATFNAFSIATPIEQAMFIAQIGHESAGFTASVESFNYSQRSLKTTFGHRLSPDQIAMLGRQAGEKSVPLNRQKAIANLVYGGRMGNKAPGDGWRYRGRGPMQLTGLDNYRACSTGLKLDLVGQPELLELDIHAMHSAGWFWQSRNCGKCARDIECVTRLINGGLNGIDDRKARFELAKKVLVGNTA</sequence>
<dbReference type="InterPro" id="IPR000726">
    <property type="entry name" value="Glyco_hydro_19_cat"/>
</dbReference>
<proteinExistence type="predicted"/>
<dbReference type="PANTHER" id="PTHR34408">
    <property type="entry name" value="FAMILY PROTEIN, PUTATIVE-RELATED"/>
    <property type="match status" value="1"/>
</dbReference>
<dbReference type="RefSeq" id="WP_380677286.1">
    <property type="nucleotide sequence ID" value="NZ_CP173186.1"/>
</dbReference>
<dbReference type="InterPro" id="IPR023346">
    <property type="entry name" value="Lysozyme-like_dom_sf"/>
</dbReference>
<dbReference type="GO" id="GO:0016787">
    <property type="term" value="F:hydrolase activity"/>
    <property type="evidence" value="ECO:0007669"/>
    <property type="project" value="UniProtKB-KW"/>
</dbReference>
<comment type="caution">
    <text evidence="2">The sequence shown here is derived from an EMBL/GenBank/DDBJ whole genome shotgun (WGS) entry which is preliminary data.</text>
</comment>
<gene>
    <name evidence="2" type="ORF">ACFFJ3_16455</name>
</gene>
<dbReference type="SUPFAM" id="SSF53955">
    <property type="entry name" value="Lysozyme-like"/>
    <property type="match status" value="1"/>
</dbReference>
<keyword evidence="2" id="KW-0378">Hydrolase</keyword>
<evidence type="ECO:0000259" key="1">
    <source>
        <dbReference type="Pfam" id="PF00182"/>
    </source>
</evidence>
<reference evidence="2 3" key="1">
    <citation type="submission" date="2024-09" db="EMBL/GenBank/DDBJ databases">
        <authorList>
            <person name="Sun Q."/>
            <person name="Mori K."/>
        </authorList>
    </citation>
    <scope>NUCLEOTIDE SEQUENCE [LARGE SCALE GENOMIC DNA]</scope>
    <source>
        <strain evidence="2 3">CCM 8626</strain>
    </source>
</reference>
<evidence type="ECO:0000313" key="2">
    <source>
        <dbReference type="EMBL" id="MFC0228064.1"/>
    </source>
</evidence>
<feature type="domain" description="Glycoside hydrolase family 19 catalytic" evidence="1">
    <location>
        <begin position="115"/>
        <end position="173"/>
    </location>
</feature>
<dbReference type="Gene3D" id="1.10.530.10">
    <property type="match status" value="1"/>
</dbReference>
<dbReference type="EMBL" id="JBHLXG010000018">
    <property type="protein sequence ID" value="MFC0228064.1"/>
    <property type="molecule type" value="Genomic_DNA"/>
</dbReference>